<dbReference type="RefSeq" id="WP_349544716.1">
    <property type="nucleotide sequence ID" value="NZ_JAOALG010000002.1"/>
</dbReference>
<protein>
    <submittedName>
        <fullName evidence="4">TetR/AcrR family transcriptional regulator</fullName>
    </submittedName>
</protein>
<keyword evidence="5" id="KW-1185">Reference proteome</keyword>
<dbReference type="InterPro" id="IPR039536">
    <property type="entry name" value="TetR_C_Proteobacteria"/>
</dbReference>
<evidence type="ECO:0000313" key="4">
    <source>
        <dbReference type="EMBL" id="MEQ5842971.1"/>
    </source>
</evidence>
<dbReference type="PROSITE" id="PS50977">
    <property type="entry name" value="HTH_TETR_2"/>
    <property type="match status" value="1"/>
</dbReference>
<accession>A0ABV1LVP6</accession>
<feature type="domain" description="HTH tetR-type" evidence="3">
    <location>
        <begin position="47"/>
        <end position="107"/>
    </location>
</feature>
<proteinExistence type="predicted"/>
<evidence type="ECO:0000256" key="2">
    <source>
        <dbReference type="PROSITE-ProRule" id="PRU00335"/>
    </source>
</evidence>
<reference evidence="4 5" key="1">
    <citation type="journal article" date="2024" name="Chem. Sci.">
        <title>Discovery of a lagriamide polyketide by integrated genome mining, isotopic labeling, and untargeted metabolomics.</title>
        <authorList>
            <person name="Fergusson C.H."/>
            <person name="Saulog J."/>
            <person name="Paulo B.S."/>
            <person name="Wilson D.M."/>
            <person name="Liu D.Y."/>
            <person name="Morehouse N.J."/>
            <person name="Waterworth S."/>
            <person name="Barkei J."/>
            <person name="Gray C.A."/>
            <person name="Kwan J.C."/>
            <person name="Eustaquio A.S."/>
            <person name="Linington R.G."/>
        </authorList>
    </citation>
    <scope>NUCLEOTIDE SEQUENCE [LARGE SCALE GENOMIC DNA]</scope>
    <source>
        <strain evidence="4 5">RL17-338-BIF-B</strain>
    </source>
</reference>
<feature type="DNA-binding region" description="H-T-H motif" evidence="2">
    <location>
        <begin position="70"/>
        <end position="89"/>
    </location>
</feature>
<dbReference type="Pfam" id="PF00440">
    <property type="entry name" value="TetR_N"/>
    <property type="match status" value="1"/>
</dbReference>
<name>A0ABV1LVP6_9BURK</name>
<evidence type="ECO:0000256" key="1">
    <source>
        <dbReference type="ARBA" id="ARBA00023125"/>
    </source>
</evidence>
<dbReference type="EMBL" id="JAOALG010000002">
    <property type="protein sequence ID" value="MEQ5842971.1"/>
    <property type="molecule type" value="Genomic_DNA"/>
</dbReference>
<dbReference type="Pfam" id="PF14246">
    <property type="entry name" value="TetR_C_7"/>
    <property type="match status" value="1"/>
</dbReference>
<dbReference type="InterPro" id="IPR050109">
    <property type="entry name" value="HTH-type_TetR-like_transc_reg"/>
</dbReference>
<dbReference type="PANTHER" id="PTHR30055:SF146">
    <property type="entry name" value="HTH-TYPE TRANSCRIPTIONAL DUAL REGULATOR CECR"/>
    <property type="match status" value="1"/>
</dbReference>
<keyword evidence="1 2" id="KW-0238">DNA-binding</keyword>
<dbReference type="PANTHER" id="PTHR30055">
    <property type="entry name" value="HTH-TYPE TRANSCRIPTIONAL REGULATOR RUTR"/>
    <property type="match status" value="1"/>
</dbReference>
<comment type="caution">
    <text evidence="4">The sequence shown here is derived from an EMBL/GenBank/DDBJ whole genome shotgun (WGS) entry which is preliminary data.</text>
</comment>
<dbReference type="InterPro" id="IPR001647">
    <property type="entry name" value="HTH_TetR"/>
</dbReference>
<sequence>MRNAFLVERGHRRGGASGYLILGSNFKLTRRLMKNTKPSVAMANTLDDKTARIIDVARTLFVSNGYAATSMDDVAARAQMSKTTLYTRYPSKALLFAAVITVHADSTGMDLDPAELPQMPVEQALFMIAKRFVEFSCHPDAIRLELVYQSEARQLPEVATAFERGGPQHSIAEVERYFKVMMKEKQIAPGDARFTAAHFLNSIKGTPSGISLSPYTGLSDARRDAHIRKIIKLFLNGALAR</sequence>
<dbReference type="Gene3D" id="1.10.357.10">
    <property type="entry name" value="Tetracycline Repressor, domain 2"/>
    <property type="match status" value="1"/>
</dbReference>
<gene>
    <name evidence="4" type="ORF">N0A02_26300</name>
</gene>
<evidence type="ECO:0000313" key="5">
    <source>
        <dbReference type="Proteomes" id="UP001469089"/>
    </source>
</evidence>
<dbReference type="Proteomes" id="UP001469089">
    <property type="component" value="Unassembled WGS sequence"/>
</dbReference>
<dbReference type="SUPFAM" id="SSF46689">
    <property type="entry name" value="Homeodomain-like"/>
    <property type="match status" value="1"/>
</dbReference>
<dbReference type="PRINTS" id="PR00455">
    <property type="entry name" value="HTHTETR"/>
</dbReference>
<evidence type="ECO:0000259" key="3">
    <source>
        <dbReference type="PROSITE" id="PS50977"/>
    </source>
</evidence>
<organism evidence="4 5">
    <name type="scientific">Paraburkholderia acidicola</name>
    <dbReference type="NCBI Taxonomy" id="1912599"/>
    <lineage>
        <taxon>Bacteria</taxon>
        <taxon>Pseudomonadati</taxon>
        <taxon>Pseudomonadota</taxon>
        <taxon>Betaproteobacteria</taxon>
        <taxon>Burkholderiales</taxon>
        <taxon>Burkholderiaceae</taxon>
        <taxon>Paraburkholderia</taxon>
    </lineage>
</organism>
<dbReference type="InterPro" id="IPR009057">
    <property type="entry name" value="Homeodomain-like_sf"/>
</dbReference>